<name>A0A1I4S7N3_9RHOB</name>
<dbReference type="Pfam" id="PF05406">
    <property type="entry name" value="WGR"/>
    <property type="match status" value="1"/>
</dbReference>
<dbReference type="SUPFAM" id="SSF142921">
    <property type="entry name" value="WGR domain-like"/>
    <property type="match status" value="1"/>
</dbReference>
<organism evidence="2 3">
    <name type="scientific">Shimia aestuarii</name>
    <dbReference type="NCBI Taxonomy" id="254406"/>
    <lineage>
        <taxon>Bacteria</taxon>
        <taxon>Pseudomonadati</taxon>
        <taxon>Pseudomonadota</taxon>
        <taxon>Alphaproteobacteria</taxon>
        <taxon>Rhodobacterales</taxon>
        <taxon>Roseobacteraceae</taxon>
    </lineage>
</organism>
<protein>
    <submittedName>
        <fullName evidence="2">WGR domain-containing protein</fullName>
    </submittedName>
</protein>
<gene>
    <name evidence="2" type="ORF">SAMN04488042_11039</name>
</gene>
<accession>A0A1I4S7N3</accession>
<feature type="domain" description="WGR" evidence="1">
    <location>
        <begin position="15"/>
        <end position="74"/>
    </location>
</feature>
<evidence type="ECO:0000313" key="3">
    <source>
        <dbReference type="Proteomes" id="UP000199144"/>
    </source>
</evidence>
<reference evidence="2" key="1">
    <citation type="submission" date="2016-10" db="EMBL/GenBank/DDBJ databases">
        <authorList>
            <person name="de Groot N.N."/>
        </authorList>
    </citation>
    <scope>NUCLEOTIDE SEQUENCE [LARGE SCALE GENOMIC DNA]</scope>
    <source>
        <strain evidence="2">DSM 15283</strain>
    </source>
</reference>
<proteinExistence type="predicted"/>
<dbReference type="RefSeq" id="WP_093095953.1">
    <property type="nucleotide sequence ID" value="NZ_FOTQ01000010.1"/>
</dbReference>
<dbReference type="OrthoDB" id="5801306at2"/>
<dbReference type="CDD" id="cd07996">
    <property type="entry name" value="WGR_MMR_like"/>
    <property type="match status" value="1"/>
</dbReference>
<dbReference type="InterPro" id="IPR049809">
    <property type="entry name" value="YehF/YfeS-like_WGR"/>
</dbReference>
<dbReference type="InterPro" id="IPR008893">
    <property type="entry name" value="WGR_domain"/>
</dbReference>
<evidence type="ECO:0000259" key="1">
    <source>
        <dbReference type="Pfam" id="PF05406"/>
    </source>
</evidence>
<dbReference type="AlphaFoldDB" id="A0A1I4S7N3"/>
<dbReference type="Proteomes" id="UP000199144">
    <property type="component" value="Unassembled WGS sequence"/>
</dbReference>
<dbReference type="STRING" id="254406.SAMN04488042_11039"/>
<keyword evidence="3" id="KW-1185">Reference proteome</keyword>
<dbReference type="Gene3D" id="2.20.140.10">
    <property type="entry name" value="WGR domain"/>
    <property type="match status" value="1"/>
</dbReference>
<evidence type="ECO:0000313" key="2">
    <source>
        <dbReference type="EMBL" id="SFM60505.1"/>
    </source>
</evidence>
<dbReference type="InterPro" id="IPR036930">
    <property type="entry name" value="WGR_dom_sf"/>
</dbReference>
<sequence>MAICILYKPSLKTRPRFYRVEIAMNLFEEVSVMREWGVSGGKGRMMVNIFGNLREASNAADSFRNRALKRGYERT</sequence>
<dbReference type="EMBL" id="FOTQ01000010">
    <property type="protein sequence ID" value="SFM60505.1"/>
    <property type="molecule type" value="Genomic_DNA"/>
</dbReference>